<keyword evidence="1" id="KW-1133">Transmembrane helix</keyword>
<proteinExistence type="predicted"/>
<dbReference type="RefSeq" id="WP_369186662.1">
    <property type="nucleotide sequence ID" value="NZ_CP163431.1"/>
</dbReference>
<evidence type="ECO:0000256" key="1">
    <source>
        <dbReference type="SAM" id="Phobius"/>
    </source>
</evidence>
<protein>
    <recommendedName>
        <fullName evidence="3">Integral membrane protein</fullName>
    </recommendedName>
</protein>
<evidence type="ECO:0008006" key="3">
    <source>
        <dbReference type="Google" id="ProtNLM"/>
    </source>
</evidence>
<evidence type="ECO:0000313" key="2">
    <source>
        <dbReference type="EMBL" id="XDP99594.1"/>
    </source>
</evidence>
<gene>
    <name evidence="2" type="ORF">AB5J58_05100</name>
</gene>
<keyword evidence="1" id="KW-0812">Transmembrane</keyword>
<dbReference type="PROSITE" id="PS51257">
    <property type="entry name" value="PROKAR_LIPOPROTEIN"/>
    <property type="match status" value="1"/>
</dbReference>
<organism evidence="2">
    <name type="scientific">Streptomyces sp. R08</name>
    <dbReference type="NCBI Taxonomy" id="3238624"/>
    <lineage>
        <taxon>Bacteria</taxon>
        <taxon>Bacillati</taxon>
        <taxon>Actinomycetota</taxon>
        <taxon>Actinomycetes</taxon>
        <taxon>Kitasatosporales</taxon>
        <taxon>Streptomycetaceae</taxon>
        <taxon>Streptomyces</taxon>
    </lineage>
</organism>
<sequence length="89" mass="9168">MSAPRFLADYQPPGSADLIINLLAWSASACGVAGLIIVGTQMALQLRRGEPGEGGEHFRGVFFIGVACVLASTAGPIVAFLGDLRLLGP</sequence>
<reference evidence="2" key="1">
    <citation type="submission" date="2024-07" db="EMBL/GenBank/DDBJ databases">
        <authorList>
            <person name="Yu S.T."/>
        </authorList>
    </citation>
    <scope>NUCLEOTIDE SEQUENCE</scope>
    <source>
        <strain evidence="2">R08</strain>
    </source>
</reference>
<accession>A0AB39M0L4</accession>
<dbReference type="AlphaFoldDB" id="A0AB39M0L4"/>
<name>A0AB39M0L4_9ACTN</name>
<feature type="transmembrane region" description="Helical" evidence="1">
    <location>
        <begin position="60"/>
        <end position="81"/>
    </location>
</feature>
<keyword evidence="1" id="KW-0472">Membrane</keyword>
<dbReference type="EMBL" id="CP163431">
    <property type="protein sequence ID" value="XDP99594.1"/>
    <property type="molecule type" value="Genomic_DNA"/>
</dbReference>
<feature type="transmembrane region" description="Helical" evidence="1">
    <location>
        <begin position="18"/>
        <end position="39"/>
    </location>
</feature>